<proteinExistence type="inferred from homology"/>
<feature type="domain" description="Carboxylesterase type B" evidence="4">
    <location>
        <begin position="168"/>
        <end position="651"/>
    </location>
</feature>
<evidence type="ECO:0000256" key="2">
    <source>
        <dbReference type="ARBA" id="ARBA00022801"/>
    </source>
</evidence>
<evidence type="ECO:0000256" key="3">
    <source>
        <dbReference type="RuleBase" id="RU361235"/>
    </source>
</evidence>
<gene>
    <name evidence="5" type="ORF">DNG_09543</name>
</gene>
<dbReference type="PROSITE" id="PS00122">
    <property type="entry name" value="CARBOXYLESTERASE_B_1"/>
    <property type="match status" value="1"/>
</dbReference>
<dbReference type="InterPro" id="IPR029058">
    <property type="entry name" value="AB_hydrolase_fold"/>
</dbReference>
<dbReference type="EC" id="3.1.1.-" evidence="3"/>
<reference evidence="5" key="1">
    <citation type="submission" date="2018-03" db="EMBL/GenBank/DDBJ databases">
        <authorList>
            <person name="Guldener U."/>
        </authorList>
    </citation>
    <scope>NUCLEOTIDE SEQUENCE</scope>
</reference>
<dbReference type="InterPro" id="IPR019819">
    <property type="entry name" value="Carboxylesterase_B_CS"/>
</dbReference>
<dbReference type="InterPro" id="IPR002018">
    <property type="entry name" value="CarbesteraseB"/>
</dbReference>
<sequence>MRSRNVWAIVASAGLAAGSCKIPKVNEAGLTILSYNDLTNEPAADSAAVLVQESRTYSDFASICKELSETPWDPSSPFENGLNSSLAHQLYLENFPPTQLFWVAKDGSTCLALAADGSTSEVACNKKLPGLCTQNAPVSTSETADDPTDFRVNHTVGSVVYNGYRDHFVFKFRGIRFAELPPRFEHSTLFHPDESRPVDALRAGASCLQPIGEVESDMSEDCLFLNLWTPTLPPAKGVSKDKLKPVMLYIHGGGFTSGSSRNTNTDGTNLASRGDVVSIAVNYRVGSLGFLILDDGVHNGNYGIGDVVTALEWVRENVASFGGDPERVTIFGESAGAVLVRDLLASHRAKGLFSNAISQSGPAGLASDNEFGFGAYYSSLEYQYDKGSRQVVNETGCADSEDVLACLRAFNATEMVNLKAVANVPAMDGDLIRVTHLPLDGSGLTGDVAFLSGTNRNELGVDVSPLPEDWTVEDVLEAIRDRLGLDARPALDSGLFPLPKDPTPRDLVEWVVRVATDGVYTCMELATNDAAARGGAFADLYSFTFNRTYSPRGYTQPHCDPPATDGFPDGDPSREYLKCHAGEQMIVFGTIIRAGLPDRDGLDVPFMQLVMDYWASFAWTRNPNPAEAYLRARGYHGTLAQVEEVGEWEAAGAEGAKLRLLQWNGKQVEEPETAQCQGLGIPLNFWDTAP</sequence>
<name>A0AAE8N729_9PEZI</name>
<comment type="caution">
    <text evidence="5">The sequence shown here is derived from an EMBL/GenBank/DDBJ whole genome shotgun (WGS) entry which is preliminary data.</text>
</comment>
<evidence type="ECO:0000313" key="6">
    <source>
        <dbReference type="Proteomes" id="UP001187682"/>
    </source>
</evidence>
<dbReference type="GO" id="GO:0016787">
    <property type="term" value="F:hydrolase activity"/>
    <property type="evidence" value="ECO:0007669"/>
    <property type="project" value="UniProtKB-KW"/>
</dbReference>
<dbReference type="Proteomes" id="UP001187682">
    <property type="component" value="Unassembled WGS sequence"/>
</dbReference>
<dbReference type="InterPro" id="IPR050309">
    <property type="entry name" value="Type-B_Carboxylest/Lipase"/>
</dbReference>
<keyword evidence="6" id="KW-1185">Reference proteome</keyword>
<dbReference type="Pfam" id="PF00135">
    <property type="entry name" value="COesterase"/>
    <property type="match status" value="1"/>
</dbReference>
<protein>
    <recommendedName>
        <fullName evidence="3">Carboxylic ester hydrolase</fullName>
        <ecNumber evidence="3">3.1.1.-</ecNumber>
    </recommendedName>
</protein>
<evidence type="ECO:0000259" key="4">
    <source>
        <dbReference type="Pfam" id="PF00135"/>
    </source>
</evidence>
<dbReference type="PROSITE" id="PS51257">
    <property type="entry name" value="PROKAR_LIPOPROTEIN"/>
    <property type="match status" value="1"/>
</dbReference>
<organism evidence="5 6">
    <name type="scientific">Cephalotrichum gorgonifer</name>
    <dbReference type="NCBI Taxonomy" id="2041049"/>
    <lineage>
        <taxon>Eukaryota</taxon>
        <taxon>Fungi</taxon>
        <taxon>Dikarya</taxon>
        <taxon>Ascomycota</taxon>
        <taxon>Pezizomycotina</taxon>
        <taxon>Sordariomycetes</taxon>
        <taxon>Hypocreomycetidae</taxon>
        <taxon>Microascales</taxon>
        <taxon>Microascaceae</taxon>
        <taxon>Cephalotrichum</taxon>
    </lineage>
</organism>
<dbReference type="InterPro" id="IPR019826">
    <property type="entry name" value="Carboxylesterase_B_AS"/>
</dbReference>
<keyword evidence="2 3" id="KW-0378">Hydrolase</keyword>
<dbReference type="SUPFAM" id="SSF53474">
    <property type="entry name" value="alpha/beta-Hydrolases"/>
    <property type="match status" value="1"/>
</dbReference>
<dbReference type="PROSITE" id="PS00941">
    <property type="entry name" value="CARBOXYLESTERASE_B_2"/>
    <property type="match status" value="1"/>
</dbReference>
<evidence type="ECO:0000313" key="5">
    <source>
        <dbReference type="EMBL" id="SPO06849.1"/>
    </source>
</evidence>
<dbReference type="AlphaFoldDB" id="A0AAE8N729"/>
<accession>A0AAE8N729</accession>
<dbReference type="PANTHER" id="PTHR11559">
    <property type="entry name" value="CARBOXYLESTERASE"/>
    <property type="match status" value="1"/>
</dbReference>
<dbReference type="EMBL" id="ONZQ02000017">
    <property type="protein sequence ID" value="SPO06849.1"/>
    <property type="molecule type" value="Genomic_DNA"/>
</dbReference>
<evidence type="ECO:0000256" key="1">
    <source>
        <dbReference type="ARBA" id="ARBA00005964"/>
    </source>
</evidence>
<comment type="similarity">
    <text evidence="1 3">Belongs to the type-B carboxylesterase/lipase family.</text>
</comment>
<dbReference type="Gene3D" id="3.40.50.1820">
    <property type="entry name" value="alpha/beta hydrolase"/>
    <property type="match status" value="1"/>
</dbReference>